<dbReference type="GO" id="GO:0005886">
    <property type="term" value="C:plasma membrane"/>
    <property type="evidence" value="ECO:0007669"/>
    <property type="project" value="TreeGrafter"/>
</dbReference>
<gene>
    <name evidence="3" type="ORF">A2431_03375</name>
</gene>
<dbReference type="InterPro" id="IPR042177">
    <property type="entry name" value="Cell/Rod_1"/>
</dbReference>
<proteinExistence type="predicted"/>
<dbReference type="PANTHER" id="PTHR34138:SF1">
    <property type="entry name" value="CELL SHAPE-DETERMINING PROTEIN MREC"/>
    <property type="match status" value="1"/>
</dbReference>
<accession>A0A1G2UYV0</accession>
<dbReference type="Proteomes" id="UP000177697">
    <property type="component" value="Unassembled WGS sequence"/>
</dbReference>
<keyword evidence="1" id="KW-0472">Membrane</keyword>
<dbReference type="EMBL" id="MHWW01000019">
    <property type="protein sequence ID" value="OHB14546.1"/>
    <property type="molecule type" value="Genomic_DNA"/>
</dbReference>
<dbReference type="GO" id="GO:0008360">
    <property type="term" value="P:regulation of cell shape"/>
    <property type="evidence" value="ECO:0007669"/>
    <property type="project" value="InterPro"/>
</dbReference>
<keyword evidence="1" id="KW-0812">Transmembrane</keyword>
<reference evidence="3 4" key="1">
    <citation type="journal article" date="2016" name="Nat. Commun.">
        <title>Thousands of microbial genomes shed light on interconnected biogeochemical processes in an aquifer system.</title>
        <authorList>
            <person name="Anantharaman K."/>
            <person name="Brown C.T."/>
            <person name="Hug L.A."/>
            <person name="Sharon I."/>
            <person name="Castelle C.J."/>
            <person name="Probst A.J."/>
            <person name="Thomas B.C."/>
            <person name="Singh A."/>
            <person name="Wilkins M.J."/>
            <person name="Karaoz U."/>
            <person name="Brodie E.L."/>
            <person name="Williams K.H."/>
            <person name="Hubbard S.S."/>
            <person name="Banfield J.F."/>
        </authorList>
    </citation>
    <scope>NUCLEOTIDE SEQUENCE [LARGE SCALE GENOMIC DNA]</scope>
</reference>
<dbReference type="PANTHER" id="PTHR34138">
    <property type="entry name" value="CELL SHAPE-DETERMINING PROTEIN MREC"/>
    <property type="match status" value="1"/>
</dbReference>
<dbReference type="AlphaFoldDB" id="A0A1G2UYV0"/>
<dbReference type="Pfam" id="PF04085">
    <property type="entry name" value="MreC"/>
    <property type="match status" value="1"/>
</dbReference>
<feature type="transmembrane region" description="Helical" evidence="1">
    <location>
        <begin position="20"/>
        <end position="38"/>
    </location>
</feature>
<dbReference type="InterPro" id="IPR055342">
    <property type="entry name" value="MreC_beta-barrel_core"/>
</dbReference>
<dbReference type="Gene3D" id="2.40.10.340">
    <property type="entry name" value="Rod shape-determining protein MreC, domain 1"/>
    <property type="match status" value="1"/>
</dbReference>
<keyword evidence="1" id="KW-1133">Transmembrane helix</keyword>
<evidence type="ECO:0000256" key="1">
    <source>
        <dbReference type="SAM" id="Phobius"/>
    </source>
</evidence>
<evidence type="ECO:0000313" key="3">
    <source>
        <dbReference type="EMBL" id="OHB14546.1"/>
    </source>
</evidence>
<evidence type="ECO:0000259" key="2">
    <source>
        <dbReference type="Pfam" id="PF04085"/>
    </source>
</evidence>
<name>A0A1G2UYV0_9BACT</name>
<protein>
    <recommendedName>
        <fullName evidence="2">Rod shape-determining protein MreC beta-barrel core domain-containing protein</fullName>
    </recommendedName>
</protein>
<evidence type="ECO:0000313" key="4">
    <source>
        <dbReference type="Proteomes" id="UP000177697"/>
    </source>
</evidence>
<comment type="caution">
    <text evidence="3">The sequence shown here is derived from an EMBL/GenBank/DDBJ whole genome shotgun (WGS) entry which is preliminary data.</text>
</comment>
<organism evidence="3 4">
    <name type="scientific">Candidatus Zambryskibacteria bacterium RIFOXYC1_FULL_39_10</name>
    <dbReference type="NCBI Taxonomy" id="1802779"/>
    <lineage>
        <taxon>Bacteria</taxon>
        <taxon>Candidatus Zambryskiibacteriota</taxon>
    </lineage>
</organism>
<feature type="domain" description="Rod shape-determining protein MreC beta-barrel core" evidence="2">
    <location>
        <begin position="123"/>
        <end position="263"/>
    </location>
</feature>
<sequence length="268" mass="29589">MIYQIKHTRHNFLSEKIIKLSAILLLVILAVFLFSIFGPTRSIVLNIFSPFIKTGNYFYGLVDFVPKFFTDKNKLIAENEELMSLIEDDRLFKIDYESVKIENQRLREELGLRPAGDYVAASIIARSPQIPLDSLFIDRGSDLGLKKGDLVLVTERVLIGRLVDVSANKSTVALSSFAGVTSFGYVARTNEPLEMNGKGGGNMEAKVPIDFDIQLGDEIEIAGSTNYVAAIVGLVEEDKSAGFKNILLSLPVNTSKTSTVFVMPTISE</sequence>
<dbReference type="InterPro" id="IPR007221">
    <property type="entry name" value="MreC"/>
</dbReference>